<dbReference type="GO" id="GO:0008270">
    <property type="term" value="F:zinc ion binding"/>
    <property type="evidence" value="ECO:0007669"/>
    <property type="project" value="UniProtKB-KW"/>
</dbReference>
<proteinExistence type="predicted"/>
<dbReference type="SMART" id="SM00355">
    <property type="entry name" value="ZnF_C2H2"/>
    <property type="match status" value="6"/>
</dbReference>
<dbReference type="Pfam" id="PF03221">
    <property type="entry name" value="HTH_Tnp_Tc5"/>
    <property type="match status" value="1"/>
</dbReference>
<protein>
    <submittedName>
        <fullName evidence="6">Tigger transposable element-derived protein 4</fullName>
    </submittedName>
</protein>
<dbReference type="Pfam" id="PF03184">
    <property type="entry name" value="DDE_1"/>
    <property type="match status" value="1"/>
</dbReference>
<dbReference type="InterPro" id="IPR009057">
    <property type="entry name" value="Homeodomain-like_sf"/>
</dbReference>
<dbReference type="Gene3D" id="1.10.10.60">
    <property type="entry name" value="Homeodomain-like"/>
    <property type="match status" value="1"/>
</dbReference>
<comment type="subcellular location">
    <subcellularLocation>
        <location evidence="1">Nucleus</location>
    </subcellularLocation>
</comment>
<dbReference type="SUPFAM" id="SSF46689">
    <property type="entry name" value="Homeodomain-like"/>
    <property type="match status" value="1"/>
</dbReference>
<evidence type="ECO:0000256" key="1">
    <source>
        <dbReference type="ARBA" id="ARBA00004123"/>
    </source>
</evidence>
<keyword evidence="3" id="KW-0863">Zinc-finger</keyword>
<feature type="domain" description="HTH CENPB-type" evidence="5">
    <location>
        <begin position="326"/>
        <end position="397"/>
    </location>
</feature>
<feature type="domain" description="C2H2-type" evidence="4">
    <location>
        <begin position="72"/>
        <end position="100"/>
    </location>
</feature>
<dbReference type="EMBL" id="BGZK01002005">
    <property type="protein sequence ID" value="GBP89516.1"/>
    <property type="molecule type" value="Genomic_DNA"/>
</dbReference>
<organism evidence="6 7">
    <name type="scientific">Eumeta variegata</name>
    <name type="common">Bagworm moth</name>
    <name type="synonym">Eumeta japonica</name>
    <dbReference type="NCBI Taxonomy" id="151549"/>
    <lineage>
        <taxon>Eukaryota</taxon>
        <taxon>Metazoa</taxon>
        <taxon>Ecdysozoa</taxon>
        <taxon>Arthropoda</taxon>
        <taxon>Hexapoda</taxon>
        <taxon>Insecta</taxon>
        <taxon>Pterygota</taxon>
        <taxon>Neoptera</taxon>
        <taxon>Endopterygota</taxon>
        <taxon>Lepidoptera</taxon>
        <taxon>Glossata</taxon>
        <taxon>Ditrysia</taxon>
        <taxon>Tineoidea</taxon>
        <taxon>Psychidae</taxon>
        <taxon>Oiketicinae</taxon>
        <taxon>Eumeta</taxon>
    </lineage>
</organism>
<dbReference type="GO" id="GO:0005634">
    <property type="term" value="C:nucleus"/>
    <property type="evidence" value="ECO:0007669"/>
    <property type="project" value="UniProtKB-SubCell"/>
</dbReference>
<evidence type="ECO:0000259" key="4">
    <source>
        <dbReference type="PROSITE" id="PS50157"/>
    </source>
</evidence>
<dbReference type="SMART" id="SM00674">
    <property type="entry name" value="CENPB"/>
    <property type="match status" value="1"/>
</dbReference>
<dbReference type="InterPro" id="IPR036236">
    <property type="entry name" value="Znf_C2H2_sf"/>
</dbReference>
<feature type="domain" description="C2H2-type" evidence="4">
    <location>
        <begin position="129"/>
        <end position="154"/>
    </location>
</feature>
<accession>A0A4C1ZLY8</accession>
<dbReference type="Proteomes" id="UP000299102">
    <property type="component" value="Unassembled WGS sequence"/>
</dbReference>
<dbReference type="AlphaFoldDB" id="A0A4C1ZLY8"/>
<keyword evidence="2" id="KW-0238">DNA-binding</keyword>
<feature type="domain" description="C2H2-type" evidence="4">
    <location>
        <begin position="101"/>
        <end position="128"/>
    </location>
</feature>
<dbReference type="OrthoDB" id="9909311at2759"/>
<name>A0A4C1ZLY8_EUMVA</name>
<dbReference type="PROSITE" id="PS50157">
    <property type="entry name" value="ZINC_FINGER_C2H2_2"/>
    <property type="match status" value="4"/>
</dbReference>
<feature type="domain" description="C2H2-type" evidence="4">
    <location>
        <begin position="44"/>
        <end position="71"/>
    </location>
</feature>
<keyword evidence="7" id="KW-1185">Reference proteome</keyword>
<dbReference type="Gene3D" id="3.30.160.60">
    <property type="entry name" value="Classic Zinc Finger"/>
    <property type="match status" value="3"/>
</dbReference>
<dbReference type="SUPFAM" id="SSF57667">
    <property type="entry name" value="beta-beta-alpha zinc fingers"/>
    <property type="match status" value="2"/>
</dbReference>
<dbReference type="InterPro" id="IPR013087">
    <property type="entry name" value="Znf_C2H2_type"/>
</dbReference>
<dbReference type="InterPro" id="IPR050863">
    <property type="entry name" value="CenT-Element_Derived"/>
</dbReference>
<keyword evidence="3" id="KW-0479">Metal-binding</keyword>
<evidence type="ECO:0000256" key="2">
    <source>
        <dbReference type="ARBA" id="ARBA00023125"/>
    </source>
</evidence>
<sequence length="829" mass="96861">MIPSRMNNALHFACYVGRQMLRKRRENCHLLLALGKKYNRMKPTKCSECGKEFTLIREYRRHMKQHEMEKRSKCTACNVFFNSSSDLDLHIMTTHRDLNPYSCSLCQQKFQTKELMVRHVNSHTENRPWQCEVCDRKFACKESLDKHLALRHQGLYCGACRMRFDSEDMLYSHTQVYKHFVGLAMCRWCKVLFSNKLERDHHSRDKHGQENKEYDCESCHKIDGCEHYAPNSDDEEESDLVNSFPGMNESDDFMETGQCSYETEDIINMCDTIRKDDLSYPTQCAIVNKMHKGRSVAYVAKLFNLTPELVHEVWEERDKYVFPKKIGRKSTRYMNSILDSKILEWFYNQKANNLPVTGKMLINIAEEFARECGFVVFNGNVKWLDRFKTRHKISLRGAPVRRENVRPANEAKWKDQFFNEVWSEVRSGFADEDIYTADEVGLFYNTSNGRIRKQVGKKFIHGHCKDRLSILMCTNITGNDKKKLIVCGSEDPLLHSYRNVDTLPVIYIRHPSAHFTTIMFEDFIREWDMKLQTDERRVILILDRASIHSKLATSNLKLVFVPWKASVGLMPIKNGIFNRFRNEFRRLILQEKVMNVMRGFDRYNTCLEALEMLAKAWNRVPCELIMRSFEITGYEVVNKYTCSQVRTPNVSDDDDEMMSKWLGNYDVESYYSDLQNLDLYLTVDEELLTAQGTNSSVFGGSHRQKEPLMDFEQYRQEILPIATEKPSSSERECYILKANALEDLELVLGGTVQRTKLCCSEVSANDIMHRFNAPRPFLLLCRVPILRFRDKLHSDRVSLKLLEIEVFMGAGLKLVESRAVVIVVARSLI</sequence>
<dbReference type="InterPro" id="IPR006600">
    <property type="entry name" value="HTH_CenpB_DNA-bd_dom"/>
</dbReference>
<gene>
    <name evidence="6" type="primary">Tigd4</name>
    <name evidence="6" type="ORF">EVAR_67265_1</name>
</gene>
<dbReference type="GO" id="GO:0003677">
    <property type="term" value="F:DNA binding"/>
    <property type="evidence" value="ECO:0007669"/>
    <property type="project" value="UniProtKB-KW"/>
</dbReference>
<evidence type="ECO:0000313" key="6">
    <source>
        <dbReference type="EMBL" id="GBP89516.1"/>
    </source>
</evidence>
<evidence type="ECO:0000256" key="3">
    <source>
        <dbReference type="PROSITE-ProRule" id="PRU00042"/>
    </source>
</evidence>
<dbReference type="PROSITE" id="PS51253">
    <property type="entry name" value="HTH_CENPB"/>
    <property type="match status" value="1"/>
</dbReference>
<evidence type="ECO:0000259" key="5">
    <source>
        <dbReference type="PROSITE" id="PS51253"/>
    </source>
</evidence>
<dbReference type="PANTHER" id="PTHR19303:SF73">
    <property type="entry name" value="PROTEIN PDC2"/>
    <property type="match status" value="1"/>
</dbReference>
<evidence type="ECO:0000313" key="7">
    <source>
        <dbReference type="Proteomes" id="UP000299102"/>
    </source>
</evidence>
<dbReference type="InterPro" id="IPR004875">
    <property type="entry name" value="DDE_SF_endonuclease_dom"/>
</dbReference>
<keyword evidence="3" id="KW-0862">Zinc</keyword>
<reference evidence="6 7" key="1">
    <citation type="journal article" date="2019" name="Commun. Biol.">
        <title>The bagworm genome reveals a unique fibroin gene that provides high tensile strength.</title>
        <authorList>
            <person name="Kono N."/>
            <person name="Nakamura H."/>
            <person name="Ohtoshi R."/>
            <person name="Tomita M."/>
            <person name="Numata K."/>
            <person name="Arakawa K."/>
        </authorList>
    </citation>
    <scope>NUCLEOTIDE SEQUENCE [LARGE SCALE GENOMIC DNA]</scope>
</reference>
<dbReference type="PROSITE" id="PS00028">
    <property type="entry name" value="ZINC_FINGER_C2H2_1"/>
    <property type="match status" value="6"/>
</dbReference>
<dbReference type="PANTHER" id="PTHR19303">
    <property type="entry name" value="TRANSPOSON"/>
    <property type="match status" value="1"/>
</dbReference>
<comment type="caution">
    <text evidence="6">The sequence shown here is derived from an EMBL/GenBank/DDBJ whole genome shotgun (WGS) entry which is preliminary data.</text>
</comment>